<dbReference type="RefSeq" id="WP_170032417.1">
    <property type="nucleotide sequence ID" value="NZ_JABDTL010000001.1"/>
</dbReference>
<evidence type="ECO:0000313" key="1">
    <source>
        <dbReference type="EMBL" id="MBB6071710.1"/>
    </source>
</evidence>
<organism evidence="1 2">
    <name type="scientific">Longimicrobium terrae</name>
    <dbReference type="NCBI Taxonomy" id="1639882"/>
    <lineage>
        <taxon>Bacteria</taxon>
        <taxon>Pseudomonadati</taxon>
        <taxon>Gemmatimonadota</taxon>
        <taxon>Longimicrobiia</taxon>
        <taxon>Longimicrobiales</taxon>
        <taxon>Longimicrobiaceae</taxon>
        <taxon>Longimicrobium</taxon>
    </lineage>
</organism>
<sequence>MALADFQRAMVAMAASPELCDRVRAGDDAEGLRGYALTERERLRLRDAAGQRGMTVNAMLYRSNRLAPLASQLRYTCFLIGGQMRVLASAYWAQNPVLERNAPTEVRRFAAYLRREIAAGRVHEPLVAEVLEWEAETYELALMAPSRTLQALGDAPERARADGPLRTHPLVAVAWFSRDPGGLLSALAIKRPPPYDDVPQGAFPVMIDARTEPRSLRTLPAATASAFRALRAGRLLSMREAEDLIERGLAVAAD</sequence>
<proteinExistence type="predicted"/>
<reference evidence="1 2" key="1">
    <citation type="submission" date="2020-08" db="EMBL/GenBank/DDBJ databases">
        <title>Genomic Encyclopedia of Type Strains, Phase IV (KMG-IV): sequencing the most valuable type-strain genomes for metagenomic binning, comparative biology and taxonomic classification.</title>
        <authorList>
            <person name="Goeker M."/>
        </authorList>
    </citation>
    <scope>NUCLEOTIDE SEQUENCE [LARGE SCALE GENOMIC DNA]</scope>
    <source>
        <strain evidence="1 2">DSM 29007</strain>
    </source>
</reference>
<comment type="caution">
    <text evidence="1">The sequence shown here is derived from an EMBL/GenBank/DDBJ whole genome shotgun (WGS) entry which is preliminary data.</text>
</comment>
<dbReference type="AlphaFoldDB" id="A0A841H122"/>
<gene>
    <name evidence="1" type="ORF">HNQ61_003349</name>
</gene>
<dbReference type="Proteomes" id="UP000582837">
    <property type="component" value="Unassembled WGS sequence"/>
</dbReference>
<name>A0A841H122_9BACT</name>
<evidence type="ECO:0000313" key="2">
    <source>
        <dbReference type="Proteomes" id="UP000582837"/>
    </source>
</evidence>
<protein>
    <submittedName>
        <fullName evidence="1">Uncharacterized protein</fullName>
    </submittedName>
</protein>
<accession>A0A841H122</accession>
<keyword evidence="2" id="KW-1185">Reference proteome</keyword>
<dbReference type="EMBL" id="JACHIA010000010">
    <property type="protein sequence ID" value="MBB6071710.1"/>
    <property type="molecule type" value="Genomic_DNA"/>
</dbReference>